<comment type="function">
    <text evidence="1 8">Tetrapolymerization of the monopyrrole PBG into the hydroxymethylbilane pre-uroporphyrinogen in several discrete steps.</text>
</comment>
<comment type="miscellaneous">
    <text evidence="8">The porphobilinogen subunits are added to the dipyrromethane group.</text>
</comment>
<dbReference type="PANTHER" id="PTHR11557">
    <property type="entry name" value="PORPHOBILINOGEN DEAMINASE"/>
    <property type="match status" value="1"/>
</dbReference>
<feature type="domain" description="Porphobilinogen deaminase N-terminal" evidence="9">
    <location>
        <begin position="6"/>
        <end position="206"/>
    </location>
</feature>
<keyword evidence="6 8" id="KW-0627">Porphyrin biosynthesis</keyword>
<dbReference type="PIRSF" id="PIRSF001438">
    <property type="entry name" value="4pyrrol_synth_OHMeBilane_synth"/>
    <property type="match status" value="1"/>
</dbReference>
<protein>
    <recommendedName>
        <fullName evidence="8">Porphobilinogen deaminase</fullName>
        <shortName evidence="8">PBG</shortName>
        <ecNumber evidence="8">2.5.1.61</ecNumber>
    </recommendedName>
    <alternativeName>
        <fullName evidence="8">Hydroxymethylbilane synthase</fullName>
        <shortName evidence="8">HMBS</shortName>
    </alternativeName>
    <alternativeName>
        <fullName evidence="8">Pre-uroporphyrinogen synthase</fullName>
    </alternativeName>
</protein>
<dbReference type="InterPro" id="IPR022418">
    <property type="entry name" value="Porphobilinogen_deaminase_C"/>
</dbReference>
<dbReference type="GO" id="GO:0005737">
    <property type="term" value="C:cytoplasm"/>
    <property type="evidence" value="ECO:0007669"/>
    <property type="project" value="UniProtKB-UniRule"/>
</dbReference>
<comment type="pathway">
    <text evidence="2">Porphyrin-containing compound metabolism; protoporphyrin-IX biosynthesis; coproporphyrinogen-III from 5-aminolevulinate: step 2/4.</text>
</comment>
<name>A0A2G6E423_9BACT</name>
<comment type="catalytic activity">
    <reaction evidence="7 8">
        <text>4 porphobilinogen + H2O = hydroxymethylbilane + 4 NH4(+)</text>
        <dbReference type="Rhea" id="RHEA:13185"/>
        <dbReference type="ChEBI" id="CHEBI:15377"/>
        <dbReference type="ChEBI" id="CHEBI:28938"/>
        <dbReference type="ChEBI" id="CHEBI:57845"/>
        <dbReference type="ChEBI" id="CHEBI:58126"/>
        <dbReference type="EC" id="2.5.1.61"/>
    </reaction>
</comment>
<evidence type="ECO:0000256" key="1">
    <source>
        <dbReference type="ARBA" id="ARBA00002869"/>
    </source>
</evidence>
<evidence type="ECO:0000259" key="10">
    <source>
        <dbReference type="Pfam" id="PF03900"/>
    </source>
</evidence>
<keyword evidence="5 8" id="KW-0808">Transferase</keyword>
<gene>
    <name evidence="8" type="primary">hemC</name>
    <name evidence="11" type="ORF">CSB45_10160</name>
</gene>
<dbReference type="HAMAP" id="MF_00260">
    <property type="entry name" value="Porphobil_deam"/>
    <property type="match status" value="1"/>
</dbReference>
<proteinExistence type="inferred from homology"/>
<dbReference type="GO" id="GO:0006782">
    <property type="term" value="P:protoporphyrinogen IX biosynthetic process"/>
    <property type="evidence" value="ECO:0007669"/>
    <property type="project" value="UniProtKB-UniRule"/>
</dbReference>
<reference evidence="11 12" key="1">
    <citation type="submission" date="2017-10" db="EMBL/GenBank/DDBJ databases">
        <title>Novel microbial diversity and functional potential in the marine mammal oral microbiome.</title>
        <authorList>
            <person name="Dudek N.K."/>
            <person name="Sun C.L."/>
            <person name="Burstein D."/>
            <person name="Kantor R.S."/>
            <person name="Aliaga Goltsman D.S."/>
            <person name="Bik E.M."/>
            <person name="Thomas B.C."/>
            <person name="Banfield J.F."/>
            <person name="Relman D.A."/>
        </authorList>
    </citation>
    <scope>NUCLEOTIDE SEQUENCE [LARGE SCALE GENOMIC DNA]</scope>
    <source>
        <strain evidence="11">DOLZORAL124_49_17</strain>
    </source>
</reference>
<dbReference type="EMBL" id="PDPS01000031">
    <property type="protein sequence ID" value="PID56794.1"/>
    <property type="molecule type" value="Genomic_DNA"/>
</dbReference>
<dbReference type="Pfam" id="PF03900">
    <property type="entry name" value="Porphobil_deamC"/>
    <property type="match status" value="1"/>
</dbReference>
<comment type="similarity">
    <text evidence="3 8">Belongs to the HMBS family.</text>
</comment>
<dbReference type="PANTHER" id="PTHR11557:SF0">
    <property type="entry name" value="PORPHOBILINOGEN DEAMINASE"/>
    <property type="match status" value="1"/>
</dbReference>
<dbReference type="GO" id="GO:0004418">
    <property type="term" value="F:hydroxymethylbilane synthase activity"/>
    <property type="evidence" value="ECO:0007669"/>
    <property type="project" value="UniProtKB-UniRule"/>
</dbReference>
<evidence type="ECO:0000313" key="12">
    <source>
        <dbReference type="Proteomes" id="UP000229740"/>
    </source>
</evidence>
<comment type="caution">
    <text evidence="11">The sequence shown here is derived from an EMBL/GenBank/DDBJ whole genome shotgun (WGS) entry which is preliminary data.</text>
</comment>
<dbReference type="InterPro" id="IPR022417">
    <property type="entry name" value="Porphobilin_deaminase_N"/>
</dbReference>
<evidence type="ECO:0000256" key="8">
    <source>
        <dbReference type="HAMAP-Rule" id="MF_00260"/>
    </source>
</evidence>
<dbReference type="Proteomes" id="UP000229740">
    <property type="component" value="Unassembled WGS sequence"/>
</dbReference>
<dbReference type="FunFam" id="3.40.190.10:FF:000086">
    <property type="entry name" value="Probable porphobilinogen deaminase"/>
    <property type="match status" value="1"/>
</dbReference>
<evidence type="ECO:0000259" key="9">
    <source>
        <dbReference type="Pfam" id="PF01379"/>
    </source>
</evidence>
<dbReference type="InterPro" id="IPR022419">
    <property type="entry name" value="Porphobilin_deaminase_cofac_BS"/>
</dbReference>
<dbReference type="NCBIfam" id="TIGR00212">
    <property type="entry name" value="hemC"/>
    <property type="match status" value="1"/>
</dbReference>
<evidence type="ECO:0000256" key="7">
    <source>
        <dbReference type="ARBA" id="ARBA00048169"/>
    </source>
</evidence>
<dbReference type="Gene3D" id="3.40.190.10">
    <property type="entry name" value="Periplasmic binding protein-like II"/>
    <property type="match status" value="2"/>
</dbReference>
<evidence type="ECO:0000256" key="5">
    <source>
        <dbReference type="ARBA" id="ARBA00022679"/>
    </source>
</evidence>
<dbReference type="SUPFAM" id="SSF54782">
    <property type="entry name" value="Porphobilinogen deaminase (hydroxymethylbilane synthase), C-terminal domain"/>
    <property type="match status" value="1"/>
</dbReference>
<sequence>MTKLIAGTRGSSLARKQTQRVVESLQKVWPDLKIEIRVIKTRGDRLQNIPLVQIGGKGLFTKELENSLINREIDFAVHSLKDLPIEQPTGVTIGAYLPRDRPNDVLVSKGKLSLDAIPRHGIIATGSLRRKFQLRHYRRDLCIVDIRGNIETRLRKLQESDWHGLILAYAALKRLEKIDLIGEVIPQKMMYPAVGQGTVAVECRDEIAMRGMFSRINHHESALCARAERAFLKGVGGGCQIPLGVISTVQGEQLTLSGVYMPKEDRIVQDCAVGTTSFPEGVGQDLARKISGKVKLG</sequence>
<evidence type="ECO:0000256" key="4">
    <source>
        <dbReference type="ARBA" id="ARBA00011245"/>
    </source>
</evidence>
<dbReference type="InterPro" id="IPR036803">
    <property type="entry name" value="Porphobilinogen_deaminase_C_sf"/>
</dbReference>
<evidence type="ECO:0000256" key="6">
    <source>
        <dbReference type="ARBA" id="ARBA00023244"/>
    </source>
</evidence>
<dbReference type="PROSITE" id="PS00533">
    <property type="entry name" value="PORPHOBILINOGEN_DEAM"/>
    <property type="match status" value="1"/>
</dbReference>
<dbReference type="FunFam" id="3.40.190.10:FF:000005">
    <property type="entry name" value="Porphobilinogen deaminase"/>
    <property type="match status" value="1"/>
</dbReference>
<accession>A0A2G6E423</accession>
<dbReference type="AlphaFoldDB" id="A0A2G6E423"/>
<evidence type="ECO:0000256" key="2">
    <source>
        <dbReference type="ARBA" id="ARBA00004735"/>
    </source>
</evidence>
<feature type="domain" description="Porphobilinogen deaminase C-terminal" evidence="10">
    <location>
        <begin position="222"/>
        <end position="290"/>
    </location>
</feature>
<dbReference type="EC" id="2.5.1.61" evidence="8"/>
<evidence type="ECO:0000313" key="11">
    <source>
        <dbReference type="EMBL" id="PID56794.1"/>
    </source>
</evidence>
<dbReference type="Gene3D" id="3.30.160.40">
    <property type="entry name" value="Porphobilinogen deaminase, C-terminal domain"/>
    <property type="match status" value="1"/>
</dbReference>
<dbReference type="Pfam" id="PF01379">
    <property type="entry name" value="Porphobil_deam"/>
    <property type="match status" value="1"/>
</dbReference>
<evidence type="ECO:0000256" key="3">
    <source>
        <dbReference type="ARBA" id="ARBA00005638"/>
    </source>
</evidence>
<feature type="modified residue" description="S-(dipyrrolylmethanemethyl)cysteine" evidence="8">
    <location>
        <position position="239"/>
    </location>
</feature>
<dbReference type="InterPro" id="IPR000860">
    <property type="entry name" value="HemC"/>
</dbReference>
<dbReference type="PRINTS" id="PR00151">
    <property type="entry name" value="PORPHBDMNASE"/>
</dbReference>
<comment type="subunit">
    <text evidence="4 8">Monomer.</text>
</comment>
<comment type="cofactor">
    <cofactor evidence="8">
        <name>dipyrromethane</name>
        <dbReference type="ChEBI" id="CHEBI:60342"/>
    </cofactor>
    <text evidence="8">Binds 1 dipyrromethane group covalently.</text>
</comment>
<dbReference type="SUPFAM" id="SSF53850">
    <property type="entry name" value="Periplasmic binding protein-like II"/>
    <property type="match status" value="1"/>
</dbReference>
<organism evidence="11 12">
    <name type="scientific">candidate division KSB3 bacterium</name>
    <dbReference type="NCBI Taxonomy" id="2044937"/>
    <lineage>
        <taxon>Bacteria</taxon>
        <taxon>candidate division KSB3</taxon>
    </lineage>
</organism>